<dbReference type="Proteomes" id="UP000319175">
    <property type="component" value="Unassembled WGS sequence"/>
</dbReference>
<protein>
    <submittedName>
        <fullName evidence="1">Uncharacterized protein</fullName>
    </submittedName>
</protein>
<dbReference type="OrthoDB" id="1448256at2"/>
<reference evidence="1 2" key="1">
    <citation type="submission" date="2019-06" db="EMBL/GenBank/DDBJ databases">
        <title>Flavobacterium sp. MaA-Y11 from geoumgang.</title>
        <authorList>
            <person name="Jeong S."/>
        </authorList>
    </citation>
    <scope>NUCLEOTIDE SEQUENCE [LARGE SCALE GENOMIC DNA]</scope>
    <source>
        <strain evidence="1 2">MaA-Y11</strain>
    </source>
</reference>
<organism evidence="1 2">
    <name type="scientific">Flavobacterium microcysteis</name>
    <dbReference type="NCBI Taxonomy" id="2596891"/>
    <lineage>
        <taxon>Bacteria</taxon>
        <taxon>Pseudomonadati</taxon>
        <taxon>Bacteroidota</taxon>
        <taxon>Flavobacteriia</taxon>
        <taxon>Flavobacteriales</taxon>
        <taxon>Flavobacteriaceae</taxon>
        <taxon>Flavobacterium</taxon>
    </lineage>
</organism>
<gene>
    <name evidence="1" type="ORF">FJA49_06280</name>
</gene>
<name>A0A501QED7_9FLAO</name>
<evidence type="ECO:0000313" key="2">
    <source>
        <dbReference type="Proteomes" id="UP000319175"/>
    </source>
</evidence>
<dbReference type="AlphaFoldDB" id="A0A501QED7"/>
<sequence>MEFVEEVRNNWKEIKIKSIDCVIINFDTKVDRNSSGYLLSNEDENENFLEWISKDSQREDLVDLHRTKILCKYREGEKITKEFSTTVDMDKTVVEFKLRLRDYISVYVPNDSDEENYFIDLEFLNEEIDFTKFK</sequence>
<accession>A0A501QED7</accession>
<dbReference type="EMBL" id="VFJE01000052">
    <property type="protein sequence ID" value="TPD70541.1"/>
    <property type="molecule type" value="Genomic_DNA"/>
</dbReference>
<evidence type="ECO:0000313" key="1">
    <source>
        <dbReference type="EMBL" id="TPD70541.1"/>
    </source>
</evidence>
<comment type="caution">
    <text evidence="1">The sequence shown here is derived from an EMBL/GenBank/DDBJ whole genome shotgun (WGS) entry which is preliminary data.</text>
</comment>
<keyword evidence="2" id="KW-1185">Reference proteome</keyword>
<proteinExistence type="predicted"/>
<dbReference type="RefSeq" id="WP_139999971.1">
    <property type="nucleotide sequence ID" value="NZ_VFJE01000052.1"/>
</dbReference>